<reference evidence="2 3" key="1">
    <citation type="submission" date="2023-12" db="EMBL/GenBank/DDBJ databases">
        <title>Genome sequencing and assembly of bacterial species from a model synthetic community.</title>
        <authorList>
            <person name="Hogle S.L."/>
        </authorList>
    </citation>
    <scope>NUCLEOTIDE SEQUENCE [LARGE SCALE GENOMIC DNA]</scope>
    <source>
        <strain evidence="2 3">HAMBI_3031</strain>
    </source>
</reference>
<evidence type="ECO:0000313" key="2">
    <source>
        <dbReference type="EMBL" id="WQD38937.1"/>
    </source>
</evidence>
<keyword evidence="3" id="KW-1185">Reference proteome</keyword>
<proteinExistence type="predicted"/>
<dbReference type="GO" id="GO:0016853">
    <property type="term" value="F:isomerase activity"/>
    <property type="evidence" value="ECO:0007669"/>
    <property type="project" value="UniProtKB-KW"/>
</dbReference>
<dbReference type="SUPFAM" id="SSF53254">
    <property type="entry name" value="Phosphoglycerate mutase-like"/>
    <property type="match status" value="1"/>
</dbReference>
<sequence length="168" mass="18561">MNLLKKAFPLILILLFTAGTGAAQKDSITKVFIIRHAEKADDGSKDPPLSEAGKNRAAALAKTFSKTRIDGIYSTPYKTRETVSVLSAQTGVSVVNYNPMDTEAIWSLVRNQKGKNLLFAGHSNTVPLILNRLTQSEGYKDLPETKFDNIWILLLKGTELVDLIHLTY</sequence>
<dbReference type="Proteomes" id="UP001325680">
    <property type="component" value="Chromosome"/>
</dbReference>
<dbReference type="RefSeq" id="WP_114792531.1">
    <property type="nucleotide sequence ID" value="NZ_CP139960.1"/>
</dbReference>
<feature type="signal peptide" evidence="1">
    <location>
        <begin position="1"/>
        <end position="22"/>
    </location>
</feature>
<evidence type="ECO:0000313" key="3">
    <source>
        <dbReference type="Proteomes" id="UP001325680"/>
    </source>
</evidence>
<protein>
    <submittedName>
        <fullName evidence="2">Phosphoglycerate mutase family protein</fullName>
        <ecNumber evidence="2">5.4.-.-</ecNumber>
    </submittedName>
</protein>
<organism evidence="2 3">
    <name type="scientific">Niabella yanshanensis</name>
    <dbReference type="NCBI Taxonomy" id="577386"/>
    <lineage>
        <taxon>Bacteria</taxon>
        <taxon>Pseudomonadati</taxon>
        <taxon>Bacteroidota</taxon>
        <taxon>Chitinophagia</taxon>
        <taxon>Chitinophagales</taxon>
        <taxon>Chitinophagaceae</taxon>
        <taxon>Niabella</taxon>
    </lineage>
</organism>
<feature type="chain" id="PRO_5045702437" evidence="1">
    <location>
        <begin position="23"/>
        <end position="168"/>
    </location>
</feature>
<keyword evidence="2" id="KW-0413">Isomerase</keyword>
<accession>A0ABZ0W8V5</accession>
<dbReference type="InterPro" id="IPR013078">
    <property type="entry name" value="His_Pase_superF_clade-1"/>
</dbReference>
<dbReference type="Pfam" id="PF00300">
    <property type="entry name" value="His_Phos_1"/>
    <property type="match status" value="1"/>
</dbReference>
<dbReference type="EMBL" id="CP139960">
    <property type="protein sequence ID" value="WQD38937.1"/>
    <property type="molecule type" value="Genomic_DNA"/>
</dbReference>
<keyword evidence="1" id="KW-0732">Signal</keyword>
<dbReference type="EC" id="5.4.-.-" evidence="2"/>
<dbReference type="CDD" id="cd07067">
    <property type="entry name" value="HP_PGM_like"/>
    <property type="match status" value="1"/>
</dbReference>
<gene>
    <name evidence="2" type="ORF">U0035_02105</name>
</gene>
<dbReference type="Gene3D" id="3.40.50.1240">
    <property type="entry name" value="Phosphoglycerate mutase-like"/>
    <property type="match status" value="1"/>
</dbReference>
<evidence type="ECO:0000256" key="1">
    <source>
        <dbReference type="SAM" id="SignalP"/>
    </source>
</evidence>
<name>A0ABZ0W8V5_9BACT</name>
<dbReference type="InterPro" id="IPR029033">
    <property type="entry name" value="His_PPase_superfam"/>
</dbReference>